<dbReference type="GO" id="GO:0015820">
    <property type="term" value="P:L-leucine transport"/>
    <property type="evidence" value="ECO:0007669"/>
    <property type="project" value="TreeGrafter"/>
</dbReference>
<dbReference type="GO" id="GO:0005304">
    <property type="term" value="F:L-valine transmembrane transporter activity"/>
    <property type="evidence" value="ECO:0007669"/>
    <property type="project" value="TreeGrafter"/>
</dbReference>
<dbReference type="OMA" id="HVFFKGF"/>
<proteinExistence type="inferred from homology"/>
<feature type="transmembrane region" description="Helical" evidence="9">
    <location>
        <begin position="376"/>
        <end position="397"/>
    </location>
</feature>
<evidence type="ECO:0000313" key="10">
    <source>
        <dbReference type="EMBL" id="TOZ04214.1"/>
    </source>
</evidence>
<feature type="transmembrane region" description="Helical" evidence="9">
    <location>
        <begin position="205"/>
        <end position="222"/>
    </location>
</feature>
<organism evidence="10 11">
    <name type="scientific">Levilactobacillus brevis</name>
    <name type="common">Lactobacillus brevis</name>
    <dbReference type="NCBI Taxonomy" id="1580"/>
    <lineage>
        <taxon>Bacteria</taxon>
        <taxon>Bacillati</taxon>
        <taxon>Bacillota</taxon>
        <taxon>Bacilli</taxon>
        <taxon>Lactobacillales</taxon>
        <taxon>Lactobacillaceae</taxon>
        <taxon>Levilactobacillus</taxon>
    </lineage>
</organism>
<keyword evidence="3 9" id="KW-0813">Transport</keyword>
<feature type="transmembrane region" description="Helical" evidence="9">
    <location>
        <begin position="417"/>
        <end position="440"/>
    </location>
</feature>
<evidence type="ECO:0000256" key="8">
    <source>
        <dbReference type="ARBA" id="ARBA00023136"/>
    </source>
</evidence>
<feature type="transmembrane region" description="Helical" evidence="9">
    <location>
        <begin position="154"/>
        <end position="173"/>
    </location>
</feature>
<dbReference type="InterPro" id="IPR004685">
    <property type="entry name" value="Brnchd-chn_aa_trnsp_Livcs"/>
</dbReference>
<name>A0A1W6NC84_LEVBR</name>
<dbReference type="Proteomes" id="UP000785759">
    <property type="component" value="Unassembled WGS sequence"/>
</dbReference>
<keyword evidence="7 9" id="KW-1133">Transmembrane helix</keyword>
<feature type="transmembrane region" description="Helical" evidence="9">
    <location>
        <begin position="12"/>
        <end position="31"/>
    </location>
</feature>
<dbReference type="PANTHER" id="PTHR30588:SF0">
    <property type="entry name" value="BRANCHED-CHAIN AMINO ACID PERMEASE BRNQ"/>
    <property type="match status" value="1"/>
</dbReference>
<dbReference type="AlphaFoldDB" id="A0A1W6NC84"/>
<comment type="caution">
    <text evidence="10">The sequence shown here is derived from an EMBL/GenBank/DDBJ whole genome shotgun (WGS) entry which is preliminary data.</text>
</comment>
<evidence type="ECO:0000256" key="7">
    <source>
        <dbReference type="ARBA" id="ARBA00022989"/>
    </source>
</evidence>
<dbReference type="GO" id="GO:0005886">
    <property type="term" value="C:plasma membrane"/>
    <property type="evidence" value="ECO:0007669"/>
    <property type="project" value="UniProtKB-SubCell"/>
</dbReference>
<evidence type="ECO:0000256" key="2">
    <source>
        <dbReference type="ARBA" id="ARBA00008540"/>
    </source>
</evidence>
<reference evidence="10" key="1">
    <citation type="submission" date="2018-05" db="EMBL/GenBank/DDBJ databases">
        <title>Genome Comparison of Lactic Acid Bacteria Isolated from non-Wheat Sourdough.</title>
        <authorList>
            <person name="Rice T."/>
            <person name="Axel C."/>
            <person name="Lynch K.M."/>
            <person name="Benz C."/>
            <person name="Arendt E.K."/>
            <person name="Coffey A."/>
        </authorList>
    </citation>
    <scope>NUCLEOTIDE SEQUENCE</scope>
    <source>
        <strain evidence="10">TR055</strain>
    </source>
</reference>
<accession>A0A1W6NC84</accession>
<dbReference type="NCBIfam" id="TIGR00796">
    <property type="entry name" value="livcs"/>
    <property type="match status" value="1"/>
</dbReference>
<dbReference type="GO" id="GO:0015818">
    <property type="term" value="P:isoleucine transport"/>
    <property type="evidence" value="ECO:0007669"/>
    <property type="project" value="TreeGrafter"/>
</dbReference>
<evidence type="ECO:0000256" key="3">
    <source>
        <dbReference type="ARBA" id="ARBA00022448"/>
    </source>
</evidence>
<dbReference type="PANTHER" id="PTHR30588">
    <property type="entry name" value="BRANCHED-CHAIN AMINO ACID TRANSPORT SYSTEM 2 CARRIER PROTEIN"/>
    <property type="match status" value="1"/>
</dbReference>
<dbReference type="GO" id="GO:0015190">
    <property type="term" value="F:L-leucine transmembrane transporter activity"/>
    <property type="evidence" value="ECO:0007669"/>
    <property type="project" value="TreeGrafter"/>
</dbReference>
<evidence type="ECO:0000256" key="5">
    <source>
        <dbReference type="ARBA" id="ARBA00022692"/>
    </source>
</evidence>
<feature type="transmembrane region" description="Helical" evidence="9">
    <location>
        <begin position="122"/>
        <end position="142"/>
    </location>
</feature>
<comment type="subcellular location">
    <subcellularLocation>
        <location evidence="1 9">Cell membrane</location>
        <topology evidence="1 9">Multi-pass membrane protein</topology>
    </subcellularLocation>
</comment>
<keyword evidence="5 9" id="KW-0812">Transmembrane</keyword>
<evidence type="ECO:0000256" key="1">
    <source>
        <dbReference type="ARBA" id="ARBA00004651"/>
    </source>
</evidence>
<feature type="transmembrane region" description="Helical" evidence="9">
    <location>
        <begin position="321"/>
        <end position="340"/>
    </location>
</feature>
<evidence type="ECO:0000256" key="9">
    <source>
        <dbReference type="RuleBase" id="RU362122"/>
    </source>
</evidence>
<keyword evidence="8 9" id="KW-0472">Membrane</keyword>
<comment type="function">
    <text evidence="9">Component of the transport system for branched-chain amino acids.</text>
</comment>
<dbReference type="RefSeq" id="WP_011668969.1">
    <property type="nucleotide sequence ID" value="NZ_BBOW01000001.1"/>
</dbReference>
<dbReference type="Pfam" id="PF05525">
    <property type="entry name" value="Branch_AA_trans"/>
    <property type="match status" value="1"/>
</dbReference>
<feature type="transmembrane region" description="Helical" evidence="9">
    <location>
        <begin position="84"/>
        <end position="102"/>
    </location>
</feature>
<keyword evidence="4" id="KW-1003">Cell membrane</keyword>
<evidence type="ECO:0000313" key="11">
    <source>
        <dbReference type="Proteomes" id="UP000785759"/>
    </source>
</evidence>
<comment type="caution">
    <text evidence="9">Lacks conserved residue(s) required for the propagation of feature annotation.</text>
</comment>
<protein>
    <recommendedName>
        <fullName evidence="9">Branched-chain amino acid transport system carrier protein</fullName>
    </recommendedName>
</protein>
<dbReference type="Gene3D" id="1.20.1740.10">
    <property type="entry name" value="Amino acid/polyamine transporter I"/>
    <property type="match status" value="1"/>
</dbReference>
<evidence type="ECO:0000256" key="6">
    <source>
        <dbReference type="ARBA" id="ARBA00022970"/>
    </source>
</evidence>
<evidence type="ECO:0000256" key="4">
    <source>
        <dbReference type="ARBA" id="ARBA00022475"/>
    </source>
</evidence>
<keyword evidence="6 9" id="KW-0029">Amino-acid transport</keyword>
<gene>
    <name evidence="10" type="primary">brnQ</name>
    <name evidence="10" type="ORF">DIS17_06695</name>
</gene>
<dbReference type="GO" id="GO:0015188">
    <property type="term" value="F:L-isoleucine transmembrane transporter activity"/>
    <property type="evidence" value="ECO:0007669"/>
    <property type="project" value="TreeGrafter"/>
</dbReference>
<comment type="similarity">
    <text evidence="2 9">Belongs to the branched chain amino acid transporter family.</text>
</comment>
<feature type="transmembrane region" description="Helical" evidence="9">
    <location>
        <begin position="352"/>
        <end position="370"/>
    </location>
</feature>
<dbReference type="EMBL" id="QFDK01000006">
    <property type="protein sequence ID" value="TOZ04214.1"/>
    <property type="molecule type" value="Genomic_DNA"/>
</dbReference>
<feature type="transmembrane region" description="Helical" evidence="9">
    <location>
        <begin position="43"/>
        <end position="63"/>
    </location>
</feature>
<sequence>MLLKRNLTWREMLFISMMLFGLFFGAGNLIFPVFLGQQAGHHVGLAIFGLLLTGIGLPLLGVTAIGLTRSEGVFDLANKVNRPFAYLFTILLYLTVGPFFVLPRLATTSFQIGIAPFVPQPHQGLALAGFSILFFAAAWWLARNPGKLMTYIGKWLTPLFLILLGILLLASFIKPMGSLNTAAQGTYALHPILTGFKEGYNTLDALASLAFGIVVIDSMRALGVTEPGQIVKDIIKAGTISVSLMGIIYALLALMGTMSLGHFTAAANGGITLAQVASYYFGTLGNLLLALLVIIACLKTAIGLISAFGDSLHEMFPRLSYAGLIAGASLLPCLFANVGLTKLIAYSTPVLMFIYPLAIVLIVLAVLTPILGDSHWVFGLAMLFTLIPAIFSALAALPDNLQRATWCQAILSINNYLPLAAQGFGWVVPALIGTACGWLVSRLASRNVR</sequence>